<evidence type="ECO:0000256" key="1">
    <source>
        <dbReference type="SAM" id="MobiDB-lite"/>
    </source>
</evidence>
<gene>
    <name evidence="3" type="ORF">DEBR0S2_13542G</name>
</gene>
<keyword evidence="2" id="KW-0732">Signal</keyword>
<accession>A0A7D9CWY1</accession>
<reference evidence="3 4" key="1">
    <citation type="submission" date="2019-07" db="EMBL/GenBank/DDBJ databases">
        <authorList>
            <person name="Friedrich A."/>
            <person name="Schacherer J."/>
        </authorList>
    </citation>
    <scope>NUCLEOTIDE SEQUENCE [LARGE SCALE GENOMIC DNA]</scope>
</reference>
<evidence type="ECO:0000256" key="2">
    <source>
        <dbReference type="SAM" id="SignalP"/>
    </source>
</evidence>
<dbReference type="EMBL" id="CABFWN010000002">
    <property type="protein sequence ID" value="VUG17674.1"/>
    <property type="molecule type" value="Genomic_DNA"/>
</dbReference>
<feature type="signal peptide" evidence="2">
    <location>
        <begin position="1"/>
        <end position="18"/>
    </location>
</feature>
<feature type="region of interest" description="Disordered" evidence="1">
    <location>
        <begin position="131"/>
        <end position="158"/>
    </location>
</feature>
<protein>
    <submittedName>
        <fullName evidence="3">DEBR0S2_13542g1_1</fullName>
    </submittedName>
</protein>
<name>A0A7D9CWY1_DEKBR</name>
<feature type="chain" id="PRO_5028797491" evidence="2">
    <location>
        <begin position="19"/>
        <end position="214"/>
    </location>
</feature>
<keyword evidence="4" id="KW-1185">Reference proteome</keyword>
<proteinExistence type="predicted"/>
<evidence type="ECO:0000313" key="4">
    <source>
        <dbReference type="Proteomes" id="UP000478008"/>
    </source>
</evidence>
<organism evidence="3 4">
    <name type="scientific">Dekkera bruxellensis</name>
    <name type="common">Brettanomyces custersii</name>
    <dbReference type="NCBI Taxonomy" id="5007"/>
    <lineage>
        <taxon>Eukaryota</taxon>
        <taxon>Fungi</taxon>
        <taxon>Dikarya</taxon>
        <taxon>Ascomycota</taxon>
        <taxon>Saccharomycotina</taxon>
        <taxon>Pichiomycetes</taxon>
        <taxon>Pichiales</taxon>
        <taxon>Pichiaceae</taxon>
        <taxon>Brettanomyces</taxon>
    </lineage>
</organism>
<dbReference type="Proteomes" id="UP000478008">
    <property type="component" value="Unassembled WGS sequence"/>
</dbReference>
<dbReference type="AlphaFoldDB" id="A0A7D9CWY1"/>
<dbReference type="InterPro" id="IPR000992">
    <property type="entry name" value="SRP1_TIP1"/>
</dbReference>
<dbReference type="Pfam" id="PF00660">
    <property type="entry name" value="SRP1_TIP1"/>
    <property type="match status" value="1"/>
</dbReference>
<sequence>MLFAILAHLLITTTLCLAERTLDNLEQRSSALIEQENFIEDAIINIAEDYGQYTSYMAKHNMEFPQALMQFYVYMTAETDSDFPTSLFASQFPFTDFYTYITAFPWYTSLLEEAGATTFYLPEHYATVPETASSETSSESSTSVTSSPSPTSQSNASATFRSTSTFKSTTTVSTGSSSSKCVATSTESQTSNGASLLKVPYLLFTLLVAFYINI</sequence>
<evidence type="ECO:0000313" key="3">
    <source>
        <dbReference type="EMBL" id="VUG17674.1"/>
    </source>
</evidence>